<protein>
    <submittedName>
        <fullName evidence="3">Uncharacterized protein</fullName>
    </submittedName>
</protein>
<evidence type="ECO:0000256" key="2">
    <source>
        <dbReference type="SAM" id="Phobius"/>
    </source>
</evidence>
<keyword evidence="2" id="KW-0472">Membrane</keyword>
<evidence type="ECO:0000313" key="4">
    <source>
        <dbReference type="Proteomes" id="UP000094444"/>
    </source>
</evidence>
<dbReference type="OrthoDB" id="5421757at2759"/>
<dbReference type="EMBL" id="MAVT02001774">
    <property type="protein sequence ID" value="POS70149.1"/>
    <property type="molecule type" value="Genomic_DNA"/>
</dbReference>
<name>A0A2P5HIS8_DIAHE</name>
<dbReference type="Proteomes" id="UP000094444">
    <property type="component" value="Unassembled WGS sequence"/>
</dbReference>
<accession>A0A2P5HIS8</accession>
<feature type="transmembrane region" description="Helical" evidence="2">
    <location>
        <begin position="60"/>
        <end position="79"/>
    </location>
</feature>
<feature type="compositionally biased region" description="Basic residues" evidence="1">
    <location>
        <begin position="1"/>
        <end position="12"/>
    </location>
</feature>
<feature type="region of interest" description="Disordered" evidence="1">
    <location>
        <begin position="1"/>
        <end position="25"/>
    </location>
</feature>
<evidence type="ECO:0000256" key="1">
    <source>
        <dbReference type="SAM" id="MobiDB-lite"/>
    </source>
</evidence>
<evidence type="ECO:0000313" key="3">
    <source>
        <dbReference type="EMBL" id="POS70149.1"/>
    </source>
</evidence>
<comment type="caution">
    <text evidence="3">The sequence shown here is derived from an EMBL/GenBank/DDBJ whole genome shotgun (WGS) entry which is preliminary data.</text>
</comment>
<feature type="transmembrane region" description="Helical" evidence="2">
    <location>
        <begin position="116"/>
        <end position="136"/>
    </location>
</feature>
<sequence length="352" mass="39850">MPPKKVLSRKPKSSPSSSAEPPEPFKRAPEALASFYGSLSPAHAYIAHVDSKPADFKRKIFLVPVAINLAITLLFAWRVYYVSPWYFALLASALGHSNETTVAASDSPWGAITWIIARRAFTFLLDFLLFVFVWPWPVEFCFARTHGSPAQWRWNVGFRDKEIYVRRSRPTWDAKVRQAVKGEDFEARSQLLTNIGVAVNPMLLNEKTGYLTMNNEWDLDWAAMVGATRLVDKKAVALDSFKLLVLVHHEGHGWLVLDLKETRGDASSDDATVDERRTQVFAFRDALAAVGKEDLFYRWIEIVQFESSQPGGFGPEKQVEVAQKIRDLFEEQGVDFDEFWKESVGSDGLANM</sequence>
<proteinExistence type="predicted"/>
<dbReference type="STRING" id="158607.A0A2P5HIS8"/>
<organism evidence="3 4">
    <name type="scientific">Diaporthe helianthi</name>
    <dbReference type="NCBI Taxonomy" id="158607"/>
    <lineage>
        <taxon>Eukaryota</taxon>
        <taxon>Fungi</taxon>
        <taxon>Dikarya</taxon>
        <taxon>Ascomycota</taxon>
        <taxon>Pezizomycotina</taxon>
        <taxon>Sordariomycetes</taxon>
        <taxon>Sordariomycetidae</taxon>
        <taxon>Diaporthales</taxon>
        <taxon>Diaporthaceae</taxon>
        <taxon>Diaporthe</taxon>
    </lineage>
</organism>
<keyword evidence="2" id="KW-1133">Transmembrane helix</keyword>
<keyword evidence="2" id="KW-0812">Transmembrane</keyword>
<keyword evidence="4" id="KW-1185">Reference proteome</keyword>
<dbReference type="AlphaFoldDB" id="A0A2P5HIS8"/>
<gene>
    <name evidence="3" type="ORF">DHEL01_v211459</name>
</gene>
<dbReference type="InParanoid" id="A0A2P5HIS8"/>
<reference evidence="3" key="1">
    <citation type="submission" date="2017-09" db="EMBL/GenBank/DDBJ databases">
        <title>Polyketide synthases of a Diaporthe helianthi virulent isolate.</title>
        <authorList>
            <person name="Baroncelli R."/>
        </authorList>
    </citation>
    <scope>NUCLEOTIDE SEQUENCE [LARGE SCALE GENOMIC DNA]</scope>
    <source>
        <strain evidence="3">7/96</strain>
    </source>
</reference>